<dbReference type="Gene3D" id="3.40.50.12780">
    <property type="entry name" value="N-terminal domain of ligase-like"/>
    <property type="match status" value="1"/>
</dbReference>
<feature type="region of interest" description="Disordered" evidence="2">
    <location>
        <begin position="1"/>
        <end position="21"/>
    </location>
</feature>
<dbReference type="RefSeq" id="WP_382399568.1">
    <property type="nucleotide sequence ID" value="NZ_JBHSWH010000001.1"/>
</dbReference>
<gene>
    <name evidence="5" type="ORF">ACFQDH_06415</name>
</gene>
<reference evidence="6" key="1">
    <citation type="journal article" date="2019" name="Int. J. Syst. Evol. Microbiol.">
        <title>The Global Catalogue of Microorganisms (GCM) 10K type strain sequencing project: providing services to taxonomists for standard genome sequencing and annotation.</title>
        <authorList>
            <consortium name="The Broad Institute Genomics Platform"/>
            <consortium name="The Broad Institute Genome Sequencing Center for Infectious Disease"/>
            <person name="Wu L."/>
            <person name="Ma J."/>
        </authorList>
    </citation>
    <scope>NUCLEOTIDE SEQUENCE [LARGE SCALE GENOMIC DNA]</scope>
    <source>
        <strain evidence="6">CCUG 58127</strain>
    </source>
</reference>
<feature type="compositionally biased region" description="Polar residues" evidence="2">
    <location>
        <begin position="1"/>
        <end position="10"/>
    </location>
</feature>
<dbReference type="Pfam" id="PF13193">
    <property type="entry name" value="AMP-binding_C"/>
    <property type="match status" value="1"/>
</dbReference>
<dbReference type="Pfam" id="PF00501">
    <property type="entry name" value="AMP-binding"/>
    <property type="match status" value="1"/>
</dbReference>
<accession>A0ABW2AE93</accession>
<dbReference type="InterPro" id="IPR020845">
    <property type="entry name" value="AMP-binding_CS"/>
</dbReference>
<organism evidence="5 6">
    <name type="scientific">Flexivirga alba</name>
    <dbReference type="NCBI Taxonomy" id="702742"/>
    <lineage>
        <taxon>Bacteria</taxon>
        <taxon>Bacillati</taxon>
        <taxon>Actinomycetota</taxon>
        <taxon>Actinomycetes</taxon>
        <taxon>Micrococcales</taxon>
        <taxon>Dermacoccaceae</taxon>
        <taxon>Flexivirga</taxon>
    </lineage>
</organism>
<dbReference type="PANTHER" id="PTHR43352:SF1">
    <property type="entry name" value="ANTHRANILATE--COA LIGASE"/>
    <property type="match status" value="1"/>
</dbReference>
<dbReference type="Gene3D" id="3.30.300.30">
    <property type="match status" value="1"/>
</dbReference>
<feature type="domain" description="AMP-binding enzyme C-terminal" evidence="4">
    <location>
        <begin position="453"/>
        <end position="531"/>
    </location>
</feature>
<evidence type="ECO:0000259" key="3">
    <source>
        <dbReference type="Pfam" id="PF00501"/>
    </source>
</evidence>
<sequence>MTDLSPSGYQDSFARDHLPPQDQWPTLEFTTDLLQYPARLNTAVELLDIPTEKFGADRPAIKTPDGEVWTYGELQQRTNQLAGYLTDELGLVTGNRVLLRSPNNPWTMAAWLAVLKAGGVVVTTMSALRAREIAPIVEKTSPGIALVDHRFADAVHELRDTSAPDLKIATYGGGGADDLIRLIADKPTDFTAVDTAADDVALLGPTSGSTGVPKITMHFHRDILSIDNTFGRTTLCLEPDDLVACTAPFAFTFGLGMLVVFPLRAGACAFLTESATPGQLAEMVETHAITSLATAPTAYKQILKSGNAAKLRTLRTAVSAGEHIQLETWHEVHEQLGLKIIDGIGATEMLHIFITSAGDDIREGATGTAVPGYRATILDADGNEVGPDVTGRLAVIGPVGCRYLADDRQRNYVVNGWNVTGDTFSRDEDGYFWYQARTDNMIVSSGYNIGGPEVEAALEEHPDVVESAVVAKPDTQRGSIVCAFVVLREGTSRDTLKVKEIQDFVKGHIAPYKYPREIRFVDSLPRNASGKLQHFRLRDIVNQEGAQPSVEAAP</sequence>
<dbReference type="Proteomes" id="UP001596298">
    <property type="component" value="Unassembled WGS sequence"/>
</dbReference>
<dbReference type="InterPro" id="IPR042099">
    <property type="entry name" value="ANL_N_sf"/>
</dbReference>
<evidence type="ECO:0000313" key="6">
    <source>
        <dbReference type="Proteomes" id="UP001596298"/>
    </source>
</evidence>
<dbReference type="EMBL" id="JBHSWH010000001">
    <property type="protein sequence ID" value="MFC6704909.1"/>
    <property type="molecule type" value="Genomic_DNA"/>
</dbReference>
<protein>
    <submittedName>
        <fullName evidence="5">AMP-binding protein</fullName>
    </submittedName>
</protein>
<evidence type="ECO:0000259" key="4">
    <source>
        <dbReference type="Pfam" id="PF13193"/>
    </source>
</evidence>
<dbReference type="InterPro" id="IPR025110">
    <property type="entry name" value="AMP-bd_C"/>
</dbReference>
<dbReference type="InterPro" id="IPR045851">
    <property type="entry name" value="AMP-bd_C_sf"/>
</dbReference>
<proteinExistence type="predicted"/>
<evidence type="ECO:0000256" key="2">
    <source>
        <dbReference type="SAM" id="MobiDB-lite"/>
    </source>
</evidence>
<comment type="caution">
    <text evidence="5">The sequence shown here is derived from an EMBL/GenBank/DDBJ whole genome shotgun (WGS) entry which is preliminary data.</text>
</comment>
<dbReference type="SUPFAM" id="SSF56801">
    <property type="entry name" value="Acetyl-CoA synthetase-like"/>
    <property type="match status" value="1"/>
</dbReference>
<dbReference type="InterPro" id="IPR000873">
    <property type="entry name" value="AMP-dep_synth/lig_dom"/>
</dbReference>
<name>A0ABW2AE93_9MICO</name>
<evidence type="ECO:0000256" key="1">
    <source>
        <dbReference type="ARBA" id="ARBA00022598"/>
    </source>
</evidence>
<keyword evidence="1" id="KW-0436">Ligase</keyword>
<feature type="domain" description="AMP-dependent synthetase/ligase" evidence="3">
    <location>
        <begin position="54"/>
        <end position="398"/>
    </location>
</feature>
<keyword evidence="6" id="KW-1185">Reference proteome</keyword>
<dbReference type="PANTHER" id="PTHR43352">
    <property type="entry name" value="ACETYL-COA SYNTHETASE"/>
    <property type="match status" value="1"/>
</dbReference>
<dbReference type="PROSITE" id="PS00455">
    <property type="entry name" value="AMP_BINDING"/>
    <property type="match status" value="1"/>
</dbReference>
<evidence type="ECO:0000313" key="5">
    <source>
        <dbReference type="EMBL" id="MFC6704909.1"/>
    </source>
</evidence>